<name>A0A517WFT7_9PLAN</name>
<dbReference type="Proteomes" id="UP000320722">
    <property type="component" value="Chromosome"/>
</dbReference>
<dbReference type="AlphaFoldDB" id="A0A517WFT7"/>
<organism evidence="1 2">
    <name type="scientific">Gimesia chilikensis</name>
    <dbReference type="NCBI Taxonomy" id="2605989"/>
    <lineage>
        <taxon>Bacteria</taxon>
        <taxon>Pseudomonadati</taxon>
        <taxon>Planctomycetota</taxon>
        <taxon>Planctomycetia</taxon>
        <taxon>Planctomycetales</taxon>
        <taxon>Planctomycetaceae</taxon>
        <taxon>Gimesia</taxon>
    </lineage>
</organism>
<evidence type="ECO:0000313" key="1">
    <source>
        <dbReference type="EMBL" id="QDU04114.1"/>
    </source>
</evidence>
<protein>
    <submittedName>
        <fullName evidence="1">Uncharacterized protein</fullName>
    </submittedName>
</protein>
<evidence type="ECO:0000313" key="2">
    <source>
        <dbReference type="Proteomes" id="UP000320722"/>
    </source>
</evidence>
<dbReference type="EMBL" id="CP036347">
    <property type="protein sequence ID" value="QDU04114.1"/>
    <property type="molecule type" value="Genomic_DNA"/>
</dbReference>
<reference evidence="1 2" key="1">
    <citation type="submission" date="2019-02" db="EMBL/GenBank/DDBJ databases">
        <title>Deep-cultivation of Planctomycetes and their phenomic and genomic characterization uncovers novel biology.</title>
        <authorList>
            <person name="Wiegand S."/>
            <person name="Jogler M."/>
            <person name="Boedeker C."/>
            <person name="Pinto D."/>
            <person name="Vollmers J."/>
            <person name="Rivas-Marin E."/>
            <person name="Kohn T."/>
            <person name="Peeters S.H."/>
            <person name="Heuer A."/>
            <person name="Rast P."/>
            <person name="Oberbeckmann S."/>
            <person name="Bunk B."/>
            <person name="Jeske O."/>
            <person name="Meyerdierks A."/>
            <person name="Storesund J.E."/>
            <person name="Kallscheuer N."/>
            <person name="Luecker S."/>
            <person name="Lage O.M."/>
            <person name="Pohl T."/>
            <person name="Merkel B.J."/>
            <person name="Hornburger P."/>
            <person name="Mueller R.-W."/>
            <person name="Bruemmer F."/>
            <person name="Labrenz M."/>
            <person name="Spormann A.M."/>
            <person name="Op den Camp H."/>
            <person name="Overmann J."/>
            <person name="Amann R."/>
            <person name="Jetten M.S.M."/>
            <person name="Mascher T."/>
            <person name="Medema M.H."/>
            <person name="Devos D.P."/>
            <person name="Kaster A.-K."/>
            <person name="Ovreas L."/>
            <person name="Rohde M."/>
            <person name="Galperin M.Y."/>
            <person name="Jogler C."/>
        </authorList>
    </citation>
    <scope>NUCLEOTIDE SEQUENCE [LARGE SCALE GENOMIC DNA]</scope>
    <source>
        <strain evidence="1 2">V6</strain>
    </source>
</reference>
<proteinExistence type="predicted"/>
<accession>A0A517WFT7</accession>
<sequence>MKHNQTEMMHFLTRLRNVAGFKPVWSSLSLKCFGEEQATNSLPG</sequence>
<gene>
    <name evidence="1" type="ORF">V6x_38390</name>
</gene>